<feature type="transmembrane region" description="Helical" evidence="12">
    <location>
        <begin position="47"/>
        <end position="66"/>
    </location>
</feature>
<feature type="transmembrane region" description="Helical" evidence="12">
    <location>
        <begin position="294"/>
        <end position="313"/>
    </location>
</feature>
<dbReference type="Proteomes" id="UP001143509">
    <property type="component" value="Unassembled WGS sequence"/>
</dbReference>
<dbReference type="PRINTS" id="PR00344">
    <property type="entry name" value="BCTRLSENSOR"/>
</dbReference>
<dbReference type="SMART" id="SM00388">
    <property type="entry name" value="HisKA"/>
    <property type="match status" value="1"/>
</dbReference>
<dbReference type="Pfam" id="PF00512">
    <property type="entry name" value="HisKA"/>
    <property type="match status" value="1"/>
</dbReference>
<evidence type="ECO:0000256" key="2">
    <source>
        <dbReference type="ARBA" id="ARBA00004651"/>
    </source>
</evidence>
<dbReference type="SUPFAM" id="SSF52172">
    <property type="entry name" value="CheY-like"/>
    <property type="match status" value="1"/>
</dbReference>
<evidence type="ECO:0000256" key="9">
    <source>
        <dbReference type="ARBA" id="ARBA00022989"/>
    </source>
</evidence>
<keyword evidence="10 12" id="KW-0472">Membrane</keyword>
<comment type="subcellular location">
    <subcellularLocation>
        <location evidence="2">Cell membrane</location>
        <topology evidence="2">Multi-pass membrane protein</topology>
    </subcellularLocation>
</comment>
<dbReference type="InterPro" id="IPR003594">
    <property type="entry name" value="HATPase_dom"/>
</dbReference>
<dbReference type="SMART" id="SM00448">
    <property type="entry name" value="REC"/>
    <property type="match status" value="1"/>
</dbReference>
<dbReference type="EMBL" id="BSFD01000006">
    <property type="protein sequence ID" value="GLK49278.1"/>
    <property type="molecule type" value="Genomic_DNA"/>
</dbReference>
<reference evidence="15" key="2">
    <citation type="submission" date="2023-01" db="EMBL/GenBank/DDBJ databases">
        <authorList>
            <person name="Sun Q."/>
            <person name="Evtushenko L."/>
        </authorList>
    </citation>
    <scope>NUCLEOTIDE SEQUENCE</scope>
    <source>
        <strain evidence="15">VKM B-1499</strain>
    </source>
</reference>
<feature type="transmembrane region" description="Helical" evidence="12">
    <location>
        <begin position="96"/>
        <end position="120"/>
    </location>
</feature>
<evidence type="ECO:0000256" key="3">
    <source>
        <dbReference type="ARBA" id="ARBA00012438"/>
    </source>
</evidence>
<keyword evidence="9 12" id="KW-1133">Transmembrane helix</keyword>
<evidence type="ECO:0000256" key="7">
    <source>
        <dbReference type="ARBA" id="ARBA00022692"/>
    </source>
</evidence>
<dbReference type="InterPro" id="IPR036890">
    <property type="entry name" value="HATPase_C_sf"/>
</dbReference>
<evidence type="ECO:0000313" key="16">
    <source>
        <dbReference type="Proteomes" id="UP001143509"/>
    </source>
</evidence>
<evidence type="ECO:0000259" key="14">
    <source>
        <dbReference type="PROSITE" id="PS50110"/>
    </source>
</evidence>
<evidence type="ECO:0000259" key="13">
    <source>
        <dbReference type="PROSITE" id="PS50109"/>
    </source>
</evidence>
<dbReference type="CDD" id="cd16922">
    <property type="entry name" value="HATPase_EvgS-ArcB-TorS-like"/>
    <property type="match status" value="1"/>
</dbReference>
<proteinExistence type="predicted"/>
<keyword evidence="7 12" id="KW-0812">Transmembrane</keyword>
<keyword evidence="6" id="KW-0808">Transferase</keyword>
<comment type="catalytic activity">
    <reaction evidence="1">
        <text>ATP + protein L-histidine = ADP + protein N-phospho-L-histidine.</text>
        <dbReference type="EC" id="2.7.13.3"/>
    </reaction>
</comment>
<keyword evidence="5 11" id="KW-0597">Phosphoprotein</keyword>
<evidence type="ECO:0000256" key="1">
    <source>
        <dbReference type="ARBA" id="ARBA00000085"/>
    </source>
</evidence>
<dbReference type="InterPro" id="IPR005467">
    <property type="entry name" value="His_kinase_dom"/>
</dbReference>
<dbReference type="InterPro" id="IPR004358">
    <property type="entry name" value="Sig_transdc_His_kin-like_C"/>
</dbReference>
<evidence type="ECO:0000256" key="6">
    <source>
        <dbReference type="ARBA" id="ARBA00022679"/>
    </source>
</evidence>
<feature type="transmembrane region" description="Helical" evidence="12">
    <location>
        <begin position="73"/>
        <end position="90"/>
    </location>
</feature>
<accession>A0ABQ5TA73</accession>
<dbReference type="InterPro" id="IPR007895">
    <property type="entry name" value="MASE1"/>
</dbReference>
<dbReference type="CDD" id="cd17546">
    <property type="entry name" value="REC_hyHK_CKI1_RcsC-like"/>
    <property type="match status" value="1"/>
</dbReference>
<feature type="transmembrane region" description="Helical" evidence="12">
    <location>
        <begin position="170"/>
        <end position="192"/>
    </location>
</feature>
<name>A0ABQ5TA73_9CAUL</name>
<feature type="modified residue" description="4-aspartylphosphate" evidence="11">
    <location>
        <position position="632"/>
    </location>
</feature>
<keyword evidence="4" id="KW-1003">Cell membrane</keyword>
<evidence type="ECO:0000256" key="11">
    <source>
        <dbReference type="PROSITE-ProRule" id="PRU00169"/>
    </source>
</evidence>
<dbReference type="SUPFAM" id="SSF47384">
    <property type="entry name" value="Homodimeric domain of signal transducing histidine kinase"/>
    <property type="match status" value="1"/>
</dbReference>
<dbReference type="InterPro" id="IPR001789">
    <property type="entry name" value="Sig_transdc_resp-reg_receiver"/>
</dbReference>
<dbReference type="Gene3D" id="3.40.50.2300">
    <property type="match status" value="1"/>
</dbReference>
<dbReference type="PANTHER" id="PTHR43047">
    <property type="entry name" value="TWO-COMPONENT HISTIDINE PROTEIN KINASE"/>
    <property type="match status" value="1"/>
</dbReference>
<dbReference type="SMART" id="SM00387">
    <property type="entry name" value="HATPase_c"/>
    <property type="match status" value="1"/>
</dbReference>
<feature type="domain" description="Response regulatory" evidence="14">
    <location>
        <begin position="583"/>
        <end position="700"/>
    </location>
</feature>
<evidence type="ECO:0000256" key="8">
    <source>
        <dbReference type="ARBA" id="ARBA00022777"/>
    </source>
</evidence>
<feature type="transmembrane region" description="Helical" evidence="12">
    <location>
        <begin position="20"/>
        <end position="41"/>
    </location>
</feature>
<keyword evidence="16" id="KW-1185">Reference proteome</keyword>
<evidence type="ECO:0000256" key="10">
    <source>
        <dbReference type="ARBA" id="ARBA00023136"/>
    </source>
</evidence>
<feature type="transmembrane region" description="Helical" evidence="12">
    <location>
        <begin position="253"/>
        <end position="274"/>
    </location>
</feature>
<protein>
    <recommendedName>
        <fullName evidence="3">histidine kinase</fullName>
        <ecNumber evidence="3">2.7.13.3</ecNumber>
    </recommendedName>
</protein>
<evidence type="ECO:0000313" key="15">
    <source>
        <dbReference type="EMBL" id="GLK49278.1"/>
    </source>
</evidence>
<dbReference type="GO" id="GO:0016301">
    <property type="term" value="F:kinase activity"/>
    <property type="evidence" value="ECO:0007669"/>
    <property type="project" value="UniProtKB-KW"/>
</dbReference>
<dbReference type="PANTHER" id="PTHR43047:SF64">
    <property type="entry name" value="HISTIDINE KINASE CONTAINING CHEY-HOMOLOGOUS RECEIVER DOMAIN AND PAS DOMAIN-RELATED"/>
    <property type="match status" value="1"/>
</dbReference>
<dbReference type="PROSITE" id="PS50110">
    <property type="entry name" value="RESPONSE_REGULATORY"/>
    <property type="match status" value="1"/>
</dbReference>
<reference evidence="15" key="1">
    <citation type="journal article" date="2014" name="Int. J. Syst. Evol. Microbiol.">
        <title>Complete genome of a new Firmicutes species belonging to the dominant human colonic microbiota ('Ruminococcus bicirculans') reveals two chromosomes and a selective capacity to utilize plant glucans.</title>
        <authorList>
            <consortium name="NISC Comparative Sequencing Program"/>
            <person name="Wegmann U."/>
            <person name="Louis P."/>
            <person name="Goesmann A."/>
            <person name="Henrissat B."/>
            <person name="Duncan S.H."/>
            <person name="Flint H.J."/>
        </authorList>
    </citation>
    <scope>NUCLEOTIDE SEQUENCE</scope>
    <source>
        <strain evidence="15">VKM B-1499</strain>
    </source>
</reference>
<gene>
    <name evidence="15" type="ORF">GCM10017620_22510</name>
</gene>
<dbReference type="SUPFAM" id="SSF55874">
    <property type="entry name" value="ATPase domain of HSP90 chaperone/DNA topoisomerase II/histidine kinase"/>
    <property type="match status" value="1"/>
</dbReference>
<comment type="caution">
    <text evidence="15">The sequence shown here is derived from an EMBL/GenBank/DDBJ whole genome shotgun (WGS) entry which is preliminary data.</text>
</comment>
<keyword evidence="8 15" id="KW-0418">Kinase</keyword>
<dbReference type="Gene3D" id="1.10.287.130">
    <property type="match status" value="1"/>
</dbReference>
<feature type="domain" description="Histidine kinase" evidence="13">
    <location>
        <begin position="351"/>
        <end position="565"/>
    </location>
</feature>
<dbReference type="Pfam" id="PF00072">
    <property type="entry name" value="Response_reg"/>
    <property type="match status" value="1"/>
</dbReference>
<organism evidence="15 16">
    <name type="scientific">Brevundimonas intermedia</name>
    <dbReference type="NCBI Taxonomy" id="74315"/>
    <lineage>
        <taxon>Bacteria</taxon>
        <taxon>Pseudomonadati</taxon>
        <taxon>Pseudomonadota</taxon>
        <taxon>Alphaproteobacteria</taxon>
        <taxon>Caulobacterales</taxon>
        <taxon>Caulobacteraceae</taxon>
        <taxon>Brevundimonas</taxon>
    </lineage>
</organism>
<dbReference type="Pfam" id="PF02518">
    <property type="entry name" value="HATPase_c"/>
    <property type="match status" value="1"/>
</dbReference>
<dbReference type="Pfam" id="PF05231">
    <property type="entry name" value="MASE1"/>
    <property type="match status" value="1"/>
</dbReference>
<sequence length="713" mass="76998">MDGSGKTLRRGRWRFFRHDAGLEAGAPPWLYVLLFVAALSLGQWSMAALHATVMWPANAVLLAAVLQLPRDKARAVLIGCVLINLGSNIVRGDTPLFVFANAGLNLLQVAVATLLARRLCGAALDMRRPKRLFRFAVGAAIPAVALTTVLSGLIVLLVRPMPLEVLNFRLHHLFDMELLAMMIVTPALLLVARRHRFHHDAQASRVEVGVLVGLMCAAALWAFGQTTAPILFIIFPPLILLAFRLSPPWTAGAVGLISVIAVGATLIGSGPVVLTRLSQDPALASIPAVMRQMNVLHLFLLTVMATALPITTLSTERRRLFARLHDRTETALAALQRAEKADAAKSRFLAMMSHEMRTPLTGITGYADLLSRHPELDAEGRRQVEAVHQCGEAMLRLIEDLLEVSSGGGEVVSKPVDMRALVDEAVRPAREWATIRGLDFVVDYLPGAEGAALTDGRRLRQILHHLGSNAVKFTGRGGVRIQVERRDDRLRFEIHDTGCGMTEDVLAGVFSLFEQADATTRRAHEGAGVGLALAKTHIDRMGGAVWVESAPAMGTTFTVEIPAPAVEVAATPDALPVQDRRMRVLIVDDHPSNRDLMRIMLEAADCETAEACDGREAVDAVRAGAFDLVLMDVRMPVMDGVAATRAIRALEGPAAEIAVLAVTAEAMPEDVARCLTAGMDAHLAKPITQAKLYAAMDQAMDAAEHRVDDVRAA</sequence>
<feature type="transmembrane region" description="Helical" evidence="12">
    <location>
        <begin position="132"/>
        <end position="158"/>
    </location>
</feature>
<dbReference type="InterPro" id="IPR036097">
    <property type="entry name" value="HisK_dim/P_sf"/>
</dbReference>
<dbReference type="InterPro" id="IPR011006">
    <property type="entry name" value="CheY-like_superfamily"/>
</dbReference>
<dbReference type="PROSITE" id="PS50109">
    <property type="entry name" value="HIS_KIN"/>
    <property type="match status" value="1"/>
</dbReference>
<dbReference type="EC" id="2.7.13.3" evidence="3"/>
<evidence type="ECO:0000256" key="12">
    <source>
        <dbReference type="SAM" id="Phobius"/>
    </source>
</evidence>
<evidence type="ECO:0000256" key="5">
    <source>
        <dbReference type="ARBA" id="ARBA00022553"/>
    </source>
</evidence>
<dbReference type="CDD" id="cd00082">
    <property type="entry name" value="HisKA"/>
    <property type="match status" value="1"/>
</dbReference>
<evidence type="ECO:0000256" key="4">
    <source>
        <dbReference type="ARBA" id="ARBA00022475"/>
    </source>
</evidence>
<dbReference type="Gene3D" id="3.30.565.10">
    <property type="entry name" value="Histidine kinase-like ATPase, C-terminal domain"/>
    <property type="match status" value="1"/>
</dbReference>
<dbReference type="InterPro" id="IPR003661">
    <property type="entry name" value="HisK_dim/P_dom"/>
</dbReference>